<comment type="caution">
    <text evidence="2">The sequence shown here is derived from an EMBL/GenBank/DDBJ whole genome shotgun (WGS) entry which is preliminary data.</text>
</comment>
<evidence type="ECO:0000259" key="1">
    <source>
        <dbReference type="Pfam" id="PF16694"/>
    </source>
</evidence>
<protein>
    <submittedName>
        <fullName evidence="2">Cytochrome P460</fullName>
    </submittedName>
</protein>
<gene>
    <name evidence="2" type="ORF">EV695_2318</name>
</gene>
<keyword evidence="3" id="KW-1185">Reference proteome</keyword>
<dbReference type="Pfam" id="PF16694">
    <property type="entry name" value="Cytochrome_P460"/>
    <property type="match status" value="1"/>
</dbReference>
<evidence type="ECO:0000313" key="3">
    <source>
        <dbReference type="Proteomes" id="UP000294887"/>
    </source>
</evidence>
<feature type="domain" description="Cytochrome P460" evidence="1">
    <location>
        <begin position="51"/>
        <end position="184"/>
    </location>
</feature>
<dbReference type="InterPro" id="IPR032033">
    <property type="entry name" value="Cytochrome_P460"/>
</dbReference>
<evidence type="ECO:0000313" key="2">
    <source>
        <dbReference type="EMBL" id="TCJ87803.1"/>
    </source>
</evidence>
<dbReference type="OrthoDB" id="511546at2"/>
<organism evidence="2 3">
    <name type="scientific">Cocleimonas flava</name>
    <dbReference type="NCBI Taxonomy" id="634765"/>
    <lineage>
        <taxon>Bacteria</taxon>
        <taxon>Pseudomonadati</taxon>
        <taxon>Pseudomonadota</taxon>
        <taxon>Gammaproteobacteria</taxon>
        <taxon>Thiotrichales</taxon>
        <taxon>Thiotrichaceae</taxon>
        <taxon>Cocleimonas</taxon>
    </lineage>
</organism>
<sequence length="195" mass="21302">MKPGNIKKTTITKTLAITTIAGLSAITIGCSTGMHKSKTMTAKNDGDIMVPANYRSWPKFVSTVDKMKTGQVREIYINKTGMKTQKGNAFPDGTVSIMEIYGAQKSPTGELLKDSKGKLIKGKLSKVFVMEKGAGWGSKQAKGTINNGDWLYGAYLADAKTPATKDFTSCRSCHAPLADKDYIFRYDEHFDTAMH</sequence>
<dbReference type="AlphaFoldDB" id="A0A4R1F1M5"/>
<accession>A0A4R1F1M5</accession>
<dbReference type="Proteomes" id="UP000294887">
    <property type="component" value="Unassembled WGS sequence"/>
</dbReference>
<dbReference type="PROSITE" id="PS51257">
    <property type="entry name" value="PROKAR_LIPOPROTEIN"/>
    <property type="match status" value="1"/>
</dbReference>
<proteinExistence type="predicted"/>
<dbReference type="Gene3D" id="3.50.70.20">
    <property type="entry name" value="Cytochrome P460"/>
    <property type="match status" value="1"/>
</dbReference>
<name>A0A4R1F1M5_9GAMM</name>
<dbReference type="EMBL" id="SMFQ01000003">
    <property type="protein sequence ID" value="TCJ87803.1"/>
    <property type="molecule type" value="Genomic_DNA"/>
</dbReference>
<dbReference type="InterPro" id="IPR038142">
    <property type="entry name" value="Cytochrome_P460_sp"/>
</dbReference>
<reference evidence="2 3" key="1">
    <citation type="submission" date="2019-03" db="EMBL/GenBank/DDBJ databases">
        <title>Genomic Encyclopedia of Type Strains, Phase IV (KMG-IV): sequencing the most valuable type-strain genomes for metagenomic binning, comparative biology and taxonomic classification.</title>
        <authorList>
            <person name="Goeker M."/>
        </authorList>
    </citation>
    <scope>NUCLEOTIDE SEQUENCE [LARGE SCALE GENOMIC DNA]</scope>
    <source>
        <strain evidence="2 3">DSM 24830</strain>
    </source>
</reference>
<dbReference type="CDD" id="cd20716">
    <property type="entry name" value="cyt_P460_fam"/>
    <property type="match status" value="1"/>
</dbReference>
<dbReference type="RefSeq" id="WP_131906051.1">
    <property type="nucleotide sequence ID" value="NZ_BAAAFU010000004.1"/>
</dbReference>